<dbReference type="InterPro" id="IPR037171">
    <property type="entry name" value="NagB/RpiA_transferase-like"/>
</dbReference>
<dbReference type="EMBL" id="JAAGYI010000288">
    <property type="protein sequence ID" value="NEM89184.1"/>
    <property type="molecule type" value="Genomic_DNA"/>
</dbReference>
<dbReference type="GO" id="GO:0008410">
    <property type="term" value="F:CoA-transferase activity"/>
    <property type="evidence" value="ECO:0007669"/>
    <property type="project" value="InterPro"/>
</dbReference>
<dbReference type="InterPro" id="IPR004165">
    <property type="entry name" value="CoA_trans_fam_I"/>
</dbReference>
<reference evidence="1 2" key="1">
    <citation type="submission" date="2020-02" db="EMBL/GenBank/DDBJ databases">
        <authorList>
            <person name="Subbiah M."/>
            <person name="Call D."/>
        </authorList>
    </citation>
    <scope>NUCLEOTIDE SEQUENCE [LARGE SCALE GENOMIC DNA]</scope>
    <source>
        <strain evidence="1 2">8375wC2</strain>
    </source>
</reference>
<evidence type="ECO:0000313" key="2">
    <source>
        <dbReference type="Proteomes" id="UP000469708"/>
    </source>
</evidence>
<name>A0A8T6Q2Y8_ECOLX</name>
<organism evidence="1 2">
    <name type="scientific">Escherichia coli</name>
    <dbReference type="NCBI Taxonomy" id="562"/>
    <lineage>
        <taxon>Bacteria</taxon>
        <taxon>Pseudomonadati</taxon>
        <taxon>Pseudomonadota</taxon>
        <taxon>Gammaproteobacteria</taxon>
        <taxon>Enterobacterales</taxon>
        <taxon>Enterobacteriaceae</taxon>
        <taxon>Escherichia</taxon>
    </lineage>
</organism>
<dbReference type="Pfam" id="PF01144">
    <property type="entry name" value="CoA_trans"/>
    <property type="match status" value="1"/>
</dbReference>
<feature type="non-terminal residue" evidence="1">
    <location>
        <position position="30"/>
    </location>
</feature>
<protein>
    <submittedName>
        <fullName evidence="1">Uncharacterized protein</fullName>
    </submittedName>
</protein>
<dbReference type="Proteomes" id="UP000469708">
    <property type="component" value="Unassembled WGS sequence"/>
</dbReference>
<proteinExistence type="predicted"/>
<dbReference type="SUPFAM" id="SSF100950">
    <property type="entry name" value="NagB/RpiA/CoA transferase-like"/>
    <property type="match status" value="1"/>
</dbReference>
<dbReference type="Gene3D" id="3.40.1080.10">
    <property type="entry name" value="Glutaconate Coenzyme A-transferase"/>
    <property type="match status" value="1"/>
</dbReference>
<comment type="caution">
    <text evidence="1">The sequence shown here is derived from an EMBL/GenBank/DDBJ whole genome shotgun (WGS) entry which is preliminary data.</text>
</comment>
<sequence>MTIMVGGFMGIGTPSRLVEALLDSGVRDLT</sequence>
<accession>A0A8T6Q2Y8</accession>
<gene>
    <name evidence="1" type="ORF">G3V95_27865</name>
</gene>
<dbReference type="AlphaFoldDB" id="A0A8T6Q2Y8"/>
<evidence type="ECO:0000313" key="1">
    <source>
        <dbReference type="EMBL" id="NEM89184.1"/>
    </source>
</evidence>